<organism evidence="1 2">
    <name type="scientific">Artomyces pyxidatus</name>
    <dbReference type="NCBI Taxonomy" id="48021"/>
    <lineage>
        <taxon>Eukaryota</taxon>
        <taxon>Fungi</taxon>
        <taxon>Dikarya</taxon>
        <taxon>Basidiomycota</taxon>
        <taxon>Agaricomycotina</taxon>
        <taxon>Agaricomycetes</taxon>
        <taxon>Russulales</taxon>
        <taxon>Auriscalpiaceae</taxon>
        <taxon>Artomyces</taxon>
    </lineage>
</organism>
<dbReference type="Proteomes" id="UP000814140">
    <property type="component" value="Unassembled WGS sequence"/>
</dbReference>
<protein>
    <submittedName>
        <fullName evidence="1">tRNA pseudouridine synthase</fullName>
    </submittedName>
</protein>
<evidence type="ECO:0000313" key="1">
    <source>
        <dbReference type="EMBL" id="KAI0060150.1"/>
    </source>
</evidence>
<proteinExistence type="predicted"/>
<sequence>MTPSSGRISPRDSHAIHSHSHPSSYDSWTREQLIARLTQLSSSPLLSHSARRRSRSPPRPPAPPKKPFDFARHSIRKIALKFSYVGAEYNGLAFQNGPTPLPTVEGTLFDALAKTRLVDGAAGLDGCGWERCGRTDRGVSAAGQVVSLWVRSALGDVVEDVQKDVTPNTKKELRYLNLLNRVLPPSIRVHAYSPVAPSFSARFNCRARHYKYFFSPAHLDIAAMRSGAARLVGEHDFRNLCKLDPTKQITNFNRRVLRAEISPDDGGLWVFDLVGTAFLYHQVRHIMAVLLLIGSGLEPPSVVSALLNVDPSHPYPPFAEGEESPAVVECKPEYQMADGLPLVLWDAAYDERDLAQRAPIQTTLHSHFLTAAARYRAIPPNPFPLSHPLSSAAPGVQVDLGGLRSLNVPLGGGAFHRSSKYVRLLERNRMDPVDVVNERWRIGKGVRKADRKLRAVEEDDGDE</sequence>
<keyword evidence="2" id="KW-1185">Reference proteome</keyword>
<dbReference type="EMBL" id="MU277221">
    <property type="protein sequence ID" value="KAI0060150.1"/>
    <property type="molecule type" value="Genomic_DNA"/>
</dbReference>
<accession>A0ACB8SW19</accession>
<reference evidence="1" key="1">
    <citation type="submission" date="2021-03" db="EMBL/GenBank/DDBJ databases">
        <authorList>
            <consortium name="DOE Joint Genome Institute"/>
            <person name="Ahrendt S."/>
            <person name="Looney B.P."/>
            <person name="Miyauchi S."/>
            <person name="Morin E."/>
            <person name="Drula E."/>
            <person name="Courty P.E."/>
            <person name="Chicoki N."/>
            <person name="Fauchery L."/>
            <person name="Kohler A."/>
            <person name="Kuo A."/>
            <person name="Labutti K."/>
            <person name="Pangilinan J."/>
            <person name="Lipzen A."/>
            <person name="Riley R."/>
            <person name="Andreopoulos W."/>
            <person name="He G."/>
            <person name="Johnson J."/>
            <person name="Barry K.W."/>
            <person name="Grigoriev I.V."/>
            <person name="Nagy L."/>
            <person name="Hibbett D."/>
            <person name="Henrissat B."/>
            <person name="Matheny P.B."/>
            <person name="Labbe J."/>
            <person name="Martin F."/>
        </authorList>
    </citation>
    <scope>NUCLEOTIDE SEQUENCE</scope>
    <source>
        <strain evidence="1">HHB10654</strain>
    </source>
</reference>
<evidence type="ECO:0000313" key="2">
    <source>
        <dbReference type="Proteomes" id="UP000814140"/>
    </source>
</evidence>
<comment type="caution">
    <text evidence="1">The sequence shown here is derived from an EMBL/GenBank/DDBJ whole genome shotgun (WGS) entry which is preliminary data.</text>
</comment>
<gene>
    <name evidence="1" type="ORF">BV25DRAFT_1807986</name>
</gene>
<name>A0ACB8SW19_9AGAM</name>
<reference evidence="1" key="2">
    <citation type="journal article" date="2022" name="New Phytol.">
        <title>Evolutionary transition to the ectomycorrhizal habit in the genomes of a hyperdiverse lineage of mushroom-forming fungi.</title>
        <authorList>
            <person name="Looney B."/>
            <person name="Miyauchi S."/>
            <person name="Morin E."/>
            <person name="Drula E."/>
            <person name="Courty P.E."/>
            <person name="Kohler A."/>
            <person name="Kuo A."/>
            <person name="LaButti K."/>
            <person name="Pangilinan J."/>
            <person name="Lipzen A."/>
            <person name="Riley R."/>
            <person name="Andreopoulos W."/>
            <person name="He G."/>
            <person name="Johnson J."/>
            <person name="Nolan M."/>
            <person name="Tritt A."/>
            <person name="Barry K.W."/>
            <person name="Grigoriev I.V."/>
            <person name="Nagy L.G."/>
            <person name="Hibbett D."/>
            <person name="Henrissat B."/>
            <person name="Matheny P.B."/>
            <person name="Labbe J."/>
            <person name="Martin F.M."/>
        </authorList>
    </citation>
    <scope>NUCLEOTIDE SEQUENCE</scope>
    <source>
        <strain evidence="1">HHB10654</strain>
    </source>
</reference>